<evidence type="ECO:0008006" key="9">
    <source>
        <dbReference type="Google" id="ProtNLM"/>
    </source>
</evidence>
<proteinExistence type="inferred from homology"/>
<keyword evidence="3" id="KW-0520">NAD</keyword>
<dbReference type="InterPro" id="IPR036291">
    <property type="entry name" value="NAD(P)-bd_dom_sf"/>
</dbReference>
<sequence length="326" mass="36668">MYYLFAKTRFVKIAALLPAGEYTKELELILQSFPHEVKLFTKLDEQTVEHLKEVEVLVSTPFFPLTRVILEKMAKLRFVQCASTGYDHLDVEYLKQRGVIVSNVPDANKESVAEHVIMVTLCILRRLEYALQSTRNGVWVLGELASSAHELMGKSFGILGMGRIGRQLAKRLVPFEVTTLYYDLIRLNQKEEEELGASYVTLEELFRLSDIVSIHVPLNHSTHSMVNAKLLSQAKRGLILINAARAEIVEKSALLEALENGTLSAAALDVYENEPPNKDDPILKHPKILVTPHYAGVTWEAQRRIAHRALANVLLFMQGGTPVNQV</sequence>
<dbReference type="Pfam" id="PF00389">
    <property type="entry name" value="2-Hacid_dh"/>
    <property type="match status" value="1"/>
</dbReference>
<evidence type="ECO:0000256" key="1">
    <source>
        <dbReference type="ARBA" id="ARBA00005854"/>
    </source>
</evidence>
<dbReference type="EMBL" id="NEXC01000028">
    <property type="protein sequence ID" value="PSN83321.1"/>
    <property type="molecule type" value="Genomic_DNA"/>
</dbReference>
<dbReference type="Proteomes" id="UP000240880">
    <property type="component" value="Unassembled WGS sequence"/>
</dbReference>
<dbReference type="GO" id="GO:0004617">
    <property type="term" value="F:phosphoglycerate dehydrogenase activity"/>
    <property type="evidence" value="ECO:0007669"/>
    <property type="project" value="UniProtKB-ARBA"/>
</dbReference>
<reference evidence="7 8" key="1">
    <citation type="submission" date="2017-04" db="EMBL/GenBank/DDBJ databases">
        <title>Novel microbial lineages endemic to geothermal iron-oxide mats fill important gaps in the evolutionary history of Archaea.</title>
        <authorList>
            <person name="Jay Z.J."/>
            <person name="Beam J.P."/>
            <person name="Dlakic M."/>
            <person name="Rusch D.B."/>
            <person name="Kozubal M.A."/>
            <person name="Inskeep W.P."/>
        </authorList>
    </citation>
    <scope>NUCLEOTIDE SEQUENCE [LARGE SCALE GENOMIC DNA]</scope>
    <source>
        <strain evidence="7">OSP_D</strain>
    </source>
</reference>
<gene>
    <name evidence="7" type="ORF">B9Q01_05195</name>
</gene>
<keyword evidence="2 4" id="KW-0560">Oxidoreductase</keyword>
<dbReference type="InterPro" id="IPR006140">
    <property type="entry name" value="D-isomer_DH_NAD-bd"/>
</dbReference>
<evidence type="ECO:0000256" key="3">
    <source>
        <dbReference type="ARBA" id="ARBA00023027"/>
    </source>
</evidence>
<dbReference type="PANTHER" id="PTHR42938:SF9">
    <property type="entry name" value="FORMATE DEHYDROGENASE 1"/>
    <property type="match status" value="1"/>
</dbReference>
<accession>A0A2R6AA70</accession>
<evidence type="ECO:0000259" key="6">
    <source>
        <dbReference type="Pfam" id="PF02826"/>
    </source>
</evidence>
<feature type="domain" description="D-isomer specific 2-hydroxyacid dehydrogenase catalytic" evidence="5">
    <location>
        <begin position="35"/>
        <end position="326"/>
    </location>
</feature>
<dbReference type="InterPro" id="IPR006139">
    <property type="entry name" value="D-isomer_2_OHA_DH_cat_dom"/>
</dbReference>
<evidence type="ECO:0000259" key="5">
    <source>
        <dbReference type="Pfam" id="PF00389"/>
    </source>
</evidence>
<dbReference type="AlphaFoldDB" id="A0A2R6AA70"/>
<dbReference type="SUPFAM" id="SSF52283">
    <property type="entry name" value="Formate/glycerate dehydrogenase catalytic domain-like"/>
    <property type="match status" value="1"/>
</dbReference>
<dbReference type="GO" id="GO:0047545">
    <property type="term" value="F:(S)-2-hydroxyglutarate dehydrogenase activity"/>
    <property type="evidence" value="ECO:0007669"/>
    <property type="project" value="UniProtKB-ARBA"/>
</dbReference>
<dbReference type="SUPFAM" id="SSF51735">
    <property type="entry name" value="NAD(P)-binding Rossmann-fold domains"/>
    <property type="match status" value="1"/>
</dbReference>
<comment type="similarity">
    <text evidence="1 4">Belongs to the D-isomer specific 2-hydroxyacid dehydrogenase family.</text>
</comment>
<protein>
    <recommendedName>
        <fullName evidence="9">Hydroxyacid dehydrogenase</fullName>
    </recommendedName>
</protein>
<evidence type="ECO:0000256" key="2">
    <source>
        <dbReference type="ARBA" id="ARBA00023002"/>
    </source>
</evidence>
<name>A0A2R6AA70_9ARCH</name>
<dbReference type="CDD" id="cd12175">
    <property type="entry name" value="2-Hacid_dh_11"/>
    <property type="match status" value="1"/>
</dbReference>
<evidence type="ECO:0000256" key="4">
    <source>
        <dbReference type="RuleBase" id="RU003719"/>
    </source>
</evidence>
<dbReference type="GO" id="GO:0051287">
    <property type="term" value="F:NAD binding"/>
    <property type="evidence" value="ECO:0007669"/>
    <property type="project" value="InterPro"/>
</dbReference>
<evidence type="ECO:0000313" key="8">
    <source>
        <dbReference type="Proteomes" id="UP000240880"/>
    </source>
</evidence>
<dbReference type="PANTHER" id="PTHR42938">
    <property type="entry name" value="FORMATE DEHYDROGENASE 1"/>
    <property type="match status" value="1"/>
</dbReference>
<comment type="caution">
    <text evidence="7">The sequence shown here is derived from an EMBL/GenBank/DDBJ whole genome shotgun (WGS) entry which is preliminary data.</text>
</comment>
<dbReference type="FunFam" id="3.40.50.720:FF:000041">
    <property type="entry name" value="D-3-phosphoglycerate dehydrogenase"/>
    <property type="match status" value="1"/>
</dbReference>
<dbReference type="PROSITE" id="PS00670">
    <property type="entry name" value="D_2_HYDROXYACID_DH_2"/>
    <property type="match status" value="1"/>
</dbReference>
<dbReference type="Gene3D" id="3.40.50.720">
    <property type="entry name" value="NAD(P)-binding Rossmann-like Domain"/>
    <property type="match status" value="2"/>
</dbReference>
<evidence type="ECO:0000313" key="7">
    <source>
        <dbReference type="EMBL" id="PSN83321.1"/>
    </source>
</evidence>
<dbReference type="GO" id="GO:0006564">
    <property type="term" value="P:L-serine biosynthetic process"/>
    <property type="evidence" value="ECO:0007669"/>
    <property type="project" value="UniProtKB-ARBA"/>
</dbReference>
<feature type="domain" description="D-isomer specific 2-hydroxyacid dehydrogenase NAD-binding" evidence="6">
    <location>
        <begin position="118"/>
        <end position="295"/>
    </location>
</feature>
<dbReference type="InterPro" id="IPR029753">
    <property type="entry name" value="D-isomer_DH_CS"/>
</dbReference>
<organism evidence="7 8">
    <name type="scientific">Candidatus Marsarchaeota G1 archaeon OSP_D</name>
    <dbReference type="NCBI Taxonomy" id="1978155"/>
    <lineage>
        <taxon>Archaea</taxon>
        <taxon>Candidatus Marsarchaeota</taxon>
        <taxon>Candidatus Marsarchaeota group 1</taxon>
    </lineage>
</organism>
<dbReference type="Pfam" id="PF02826">
    <property type="entry name" value="2-Hacid_dh_C"/>
    <property type="match status" value="1"/>
</dbReference>